<feature type="compositionally biased region" description="Polar residues" evidence="6">
    <location>
        <begin position="415"/>
        <end position="428"/>
    </location>
</feature>
<dbReference type="Gene3D" id="2.40.330.10">
    <property type="entry name" value="DNA-binding pseudobarrel domain"/>
    <property type="match status" value="1"/>
</dbReference>
<accession>A0A8S9R7J4</accession>
<dbReference type="InterPro" id="IPR025836">
    <property type="entry name" value="Zn_knuckle_CX2CX4HX4C"/>
</dbReference>
<gene>
    <name evidence="8" type="ORF">F2Q69_00011178</name>
</gene>
<dbReference type="CDD" id="cd10017">
    <property type="entry name" value="B3_DNA"/>
    <property type="match status" value="1"/>
</dbReference>
<dbReference type="GO" id="GO:0005634">
    <property type="term" value="C:nucleus"/>
    <property type="evidence" value="ECO:0007669"/>
    <property type="project" value="UniProtKB-SubCell"/>
</dbReference>
<feature type="compositionally biased region" description="Polar residues" evidence="6">
    <location>
        <begin position="268"/>
        <end position="285"/>
    </location>
</feature>
<keyword evidence="5" id="KW-0539">Nucleus</keyword>
<evidence type="ECO:0000313" key="9">
    <source>
        <dbReference type="Proteomes" id="UP000712600"/>
    </source>
</evidence>
<feature type="region of interest" description="Disordered" evidence="6">
    <location>
        <begin position="265"/>
        <end position="462"/>
    </location>
</feature>
<dbReference type="InterPro" id="IPR044800">
    <property type="entry name" value="LEC2-like"/>
</dbReference>
<evidence type="ECO:0000256" key="2">
    <source>
        <dbReference type="ARBA" id="ARBA00023015"/>
    </source>
</evidence>
<dbReference type="PANTHER" id="PTHR31140">
    <property type="entry name" value="B3 DOMAIN-CONTAINING TRANSCRIPTION FACTOR ABI3"/>
    <property type="match status" value="1"/>
</dbReference>
<feature type="compositionally biased region" description="Basic and acidic residues" evidence="6">
    <location>
        <begin position="361"/>
        <end position="384"/>
    </location>
</feature>
<feature type="compositionally biased region" description="Basic and acidic residues" evidence="6">
    <location>
        <begin position="286"/>
        <end position="314"/>
    </location>
</feature>
<dbReference type="SUPFAM" id="SSF101936">
    <property type="entry name" value="DNA-binding pseudobarrel domain"/>
    <property type="match status" value="1"/>
</dbReference>
<dbReference type="PANTHER" id="PTHR31140:SF70">
    <property type="entry name" value="B3 DOMAIN-CONTAINING PROTEIN OS11G0156000"/>
    <property type="match status" value="1"/>
</dbReference>
<dbReference type="FunFam" id="2.40.330.10:FF:000002">
    <property type="entry name" value="B3 domain-containing protein"/>
    <property type="match status" value="1"/>
</dbReference>
<evidence type="ECO:0000256" key="5">
    <source>
        <dbReference type="ARBA" id="ARBA00023242"/>
    </source>
</evidence>
<dbReference type="GO" id="GO:0003677">
    <property type="term" value="F:DNA binding"/>
    <property type="evidence" value="ECO:0007669"/>
    <property type="project" value="UniProtKB-KW"/>
</dbReference>
<feature type="domain" description="TF-B3" evidence="7">
    <location>
        <begin position="37"/>
        <end position="143"/>
    </location>
</feature>
<keyword evidence="2" id="KW-0805">Transcription regulation</keyword>
<dbReference type="Pfam" id="PF14392">
    <property type="entry name" value="zf-CCHC_4"/>
    <property type="match status" value="1"/>
</dbReference>
<organism evidence="8 9">
    <name type="scientific">Brassica cretica</name>
    <name type="common">Mustard</name>
    <dbReference type="NCBI Taxonomy" id="69181"/>
    <lineage>
        <taxon>Eukaryota</taxon>
        <taxon>Viridiplantae</taxon>
        <taxon>Streptophyta</taxon>
        <taxon>Embryophyta</taxon>
        <taxon>Tracheophyta</taxon>
        <taxon>Spermatophyta</taxon>
        <taxon>Magnoliopsida</taxon>
        <taxon>eudicotyledons</taxon>
        <taxon>Gunneridae</taxon>
        <taxon>Pentapetalae</taxon>
        <taxon>rosids</taxon>
        <taxon>malvids</taxon>
        <taxon>Brassicales</taxon>
        <taxon>Brassicaceae</taxon>
        <taxon>Brassiceae</taxon>
        <taxon>Brassica</taxon>
    </lineage>
</organism>
<evidence type="ECO:0000259" key="7">
    <source>
        <dbReference type="PROSITE" id="PS50863"/>
    </source>
</evidence>
<dbReference type="AlphaFoldDB" id="A0A8S9R7J4"/>
<dbReference type="Pfam" id="PF02362">
    <property type="entry name" value="B3"/>
    <property type="match status" value="1"/>
</dbReference>
<evidence type="ECO:0000313" key="8">
    <source>
        <dbReference type="EMBL" id="KAF3559271.1"/>
    </source>
</evidence>
<evidence type="ECO:0000256" key="1">
    <source>
        <dbReference type="ARBA" id="ARBA00004123"/>
    </source>
</evidence>
<dbReference type="InterPro" id="IPR003340">
    <property type="entry name" value="B3_DNA-bd"/>
</dbReference>
<dbReference type="EMBL" id="QGKX02000996">
    <property type="protein sequence ID" value="KAF3559271.1"/>
    <property type="molecule type" value="Genomic_DNA"/>
</dbReference>
<protein>
    <recommendedName>
        <fullName evidence="7">TF-B3 domain-containing protein</fullName>
    </recommendedName>
</protein>
<feature type="compositionally biased region" description="Polar residues" evidence="6">
    <location>
        <begin position="439"/>
        <end position="449"/>
    </location>
</feature>
<dbReference type="SMART" id="SM01019">
    <property type="entry name" value="B3"/>
    <property type="match status" value="1"/>
</dbReference>
<comment type="subcellular location">
    <subcellularLocation>
        <location evidence="1">Nucleus</location>
    </subcellularLocation>
</comment>
<dbReference type="Proteomes" id="UP000712600">
    <property type="component" value="Unassembled WGS sequence"/>
</dbReference>
<proteinExistence type="predicted"/>
<reference evidence="8" key="1">
    <citation type="submission" date="2019-12" db="EMBL/GenBank/DDBJ databases">
        <title>Genome sequencing and annotation of Brassica cretica.</title>
        <authorList>
            <person name="Studholme D.J."/>
            <person name="Sarris P."/>
        </authorList>
    </citation>
    <scope>NUCLEOTIDE SEQUENCE</scope>
    <source>
        <strain evidence="8">PFS-109/04</strain>
        <tissue evidence="8">Leaf</tissue>
    </source>
</reference>
<evidence type="ECO:0000256" key="3">
    <source>
        <dbReference type="ARBA" id="ARBA00023125"/>
    </source>
</evidence>
<dbReference type="InterPro" id="IPR015300">
    <property type="entry name" value="DNA-bd_pseudobarrel_sf"/>
</dbReference>
<comment type="caution">
    <text evidence="8">The sequence shown here is derived from an EMBL/GenBank/DDBJ whole genome shotgun (WGS) entry which is preliminary data.</text>
</comment>
<feature type="compositionally biased region" description="Basic and acidic residues" evidence="6">
    <location>
        <begin position="329"/>
        <end position="349"/>
    </location>
</feature>
<dbReference type="GO" id="GO:0003700">
    <property type="term" value="F:DNA-binding transcription factor activity"/>
    <property type="evidence" value="ECO:0007669"/>
    <property type="project" value="InterPro"/>
</dbReference>
<name>A0A8S9R7J4_BRACR</name>
<dbReference type="PROSITE" id="PS50863">
    <property type="entry name" value="B3"/>
    <property type="match status" value="1"/>
</dbReference>
<keyword evidence="4" id="KW-0804">Transcription</keyword>
<evidence type="ECO:0000256" key="4">
    <source>
        <dbReference type="ARBA" id="ARBA00023163"/>
    </source>
</evidence>
<sequence>MSINQYSSEFHYHSLMWQQQQQHHHQNEVVEEKEALFEKPLTPSDVGKLNRLVIPKQHAERYFPLAAAAVDAVEKGLLLCFEDEEGKPWRFRYSYWNSSQSYVLTKGWSRYVKEKQLDAGDVVLFHRHRVDGGRFFIGWRRRGDSSSSSDSYRHLQSNASLQYYPHAGAQAVENQRGNSKTLRLFGVNMECQIDSDWFEPSTPDGFTTYSTNHDQFPIYPEHYPPPYYMYLEISLAGETKQVDLEYEKLDKHCFSCLSLSHEVKDCPSRTTSRNTADQNLGISQRRTLERIEENRRRTDNRKLSRFSPYDDPRTHRGSAPTHVNQSQYGHERNETRNHHYTERKEHSSDRSYSNRPYSVADNREKDSTRSREPRDRLPPVRESSEVSLRSGGMRVANPVAKNVWRPVSEGHGNGDHSNSIQSQVSHTPSPHPSRERITTPINTPQETSGPSGGQSGMTPSRGQRWNASLMQTLSLLLGKGVQH</sequence>
<evidence type="ECO:0000256" key="6">
    <source>
        <dbReference type="SAM" id="MobiDB-lite"/>
    </source>
</evidence>
<keyword evidence="3" id="KW-0238">DNA-binding</keyword>